<dbReference type="RefSeq" id="XP_976594.2">
    <property type="nucleotide sequence ID" value="XM_971501.2"/>
</dbReference>
<protein>
    <submittedName>
        <fullName evidence="1">Transmembrane protein, putative</fullName>
    </submittedName>
</protein>
<dbReference type="InParanoid" id="Q22L18"/>
<proteinExistence type="predicted"/>
<dbReference type="Proteomes" id="UP000009168">
    <property type="component" value="Unassembled WGS sequence"/>
</dbReference>
<gene>
    <name evidence="1" type="ORF">TTHERM_01013350</name>
</gene>
<name>Q22L18_TETTS</name>
<keyword evidence="2" id="KW-1185">Reference proteome</keyword>
<dbReference type="AlphaFoldDB" id="Q22L18"/>
<accession>Q22L18</accession>
<dbReference type="GeneID" id="7835875"/>
<dbReference type="HOGENOM" id="CLU_1614164_0_0_1"/>
<dbReference type="EMBL" id="GG662865">
    <property type="protein sequence ID" value="EAR85999.2"/>
    <property type="molecule type" value="Genomic_DNA"/>
</dbReference>
<sequence length="221" mass="26280">MHQYLEAILITLLVLSNLQFISQLVIGICLITIQNDKQKRNKIQNCLIYFIQKYPSLFENIQIQQSQINVRSLLKIKLVKNKVKHLIKYFRQYSFFKQETLLQHFHLKKNSIFSPKLELKYQASKFTLLPGNENIIGQNKKVDSFMSMRQKWSYYTRKTNESPINKNSYDSQDKIQNINKEIALTETGNMQTDTYNDEFGKFIISDDKKNYNINQYLTKNQ</sequence>
<evidence type="ECO:0000313" key="2">
    <source>
        <dbReference type="Proteomes" id="UP000009168"/>
    </source>
</evidence>
<keyword evidence="1" id="KW-0472">Membrane</keyword>
<organism evidence="1 2">
    <name type="scientific">Tetrahymena thermophila (strain SB210)</name>
    <dbReference type="NCBI Taxonomy" id="312017"/>
    <lineage>
        <taxon>Eukaryota</taxon>
        <taxon>Sar</taxon>
        <taxon>Alveolata</taxon>
        <taxon>Ciliophora</taxon>
        <taxon>Intramacronucleata</taxon>
        <taxon>Oligohymenophorea</taxon>
        <taxon>Hymenostomatida</taxon>
        <taxon>Tetrahymenina</taxon>
        <taxon>Tetrahymenidae</taxon>
        <taxon>Tetrahymena</taxon>
    </lineage>
</organism>
<keyword evidence="1" id="KW-0812">Transmembrane</keyword>
<reference evidence="2" key="1">
    <citation type="journal article" date="2006" name="PLoS Biol.">
        <title>Macronuclear genome sequence of the ciliate Tetrahymena thermophila, a model eukaryote.</title>
        <authorList>
            <person name="Eisen J.A."/>
            <person name="Coyne R.S."/>
            <person name="Wu M."/>
            <person name="Wu D."/>
            <person name="Thiagarajan M."/>
            <person name="Wortman J.R."/>
            <person name="Badger J.H."/>
            <person name="Ren Q."/>
            <person name="Amedeo P."/>
            <person name="Jones K.M."/>
            <person name="Tallon L.J."/>
            <person name="Delcher A.L."/>
            <person name="Salzberg S.L."/>
            <person name="Silva J.C."/>
            <person name="Haas B.J."/>
            <person name="Majoros W.H."/>
            <person name="Farzad M."/>
            <person name="Carlton J.M."/>
            <person name="Smith R.K. Jr."/>
            <person name="Garg J."/>
            <person name="Pearlman R.E."/>
            <person name="Karrer K.M."/>
            <person name="Sun L."/>
            <person name="Manning G."/>
            <person name="Elde N.C."/>
            <person name="Turkewitz A.P."/>
            <person name="Asai D.J."/>
            <person name="Wilkes D.E."/>
            <person name="Wang Y."/>
            <person name="Cai H."/>
            <person name="Collins K."/>
            <person name="Stewart B.A."/>
            <person name="Lee S.R."/>
            <person name="Wilamowska K."/>
            <person name="Weinberg Z."/>
            <person name="Ruzzo W.L."/>
            <person name="Wloga D."/>
            <person name="Gaertig J."/>
            <person name="Frankel J."/>
            <person name="Tsao C.-C."/>
            <person name="Gorovsky M.A."/>
            <person name="Keeling P.J."/>
            <person name="Waller R.F."/>
            <person name="Patron N.J."/>
            <person name="Cherry J.M."/>
            <person name="Stover N.A."/>
            <person name="Krieger C.J."/>
            <person name="del Toro C."/>
            <person name="Ryder H.F."/>
            <person name="Williamson S.C."/>
            <person name="Barbeau R.A."/>
            <person name="Hamilton E.P."/>
            <person name="Orias E."/>
        </authorList>
    </citation>
    <scope>NUCLEOTIDE SEQUENCE [LARGE SCALE GENOMIC DNA]</scope>
    <source>
        <strain evidence="2">SB210</strain>
    </source>
</reference>
<dbReference type="KEGG" id="tet:TTHERM_01013350"/>
<evidence type="ECO:0000313" key="1">
    <source>
        <dbReference type="EMBL" id="EAR85999.2"/>
    </source>
</evidence>